<dbReference type="Proteomes" id="UP001497602">
    <property type="component" value="Unassembled WGS sequence"/>
</dbReference>
<feature type="transmembrane region" description="Helical" evidence="1">
    <location>
        <begin position="80"/>
        <end position="100"/>
    </location>
</feature>
<comment type="caution">
    <text evidence="2">The sequence shown here is derived from an EMBL/GenBank/DDBJ whole genome shotgun (WGS) entry which is preliminary data.</text>
</comment>
<dbReference type="RefSeq" id="WP_348704488.1">
    <property type="nucleotide sequence ID" value="NZ_CAXIYA010000022.1"/>
</dbReference>
<keyword evidence="3" id="KW-1185">Reference proteome</keyword>
<feature type="transmembrane region" description="Helical" evidence="1">
    <location>
        <begin position="106"/>
        <end position="125"/>
    </location>
</feature>
<keyword evidence="1" id="KW-0472">Membrane</keyword>
<sequence>MKTVSLDENSFTTKTFIKAIVPAYLFPGVMAWCSGWMIKNEIVMKNSFVSIAIPSLIATVISFLILWLMQRINKFPENKFVRVGLLLVIIMSLALVTIELGNMQNYRFDILLSSLIGTVIITWKVKLKKR</sequence>
<evidence type="ECO:0000313" key="3">
    <source>
        <dbReference type="Proteomes" id="UP001497602"/>
    </source>
</evidence>
<protein>
    <submittedName>
        <fullName evidence="2">Uncharacterized protein</fullName>
    </submittedName>
</protein>
<gene>
    <name evidence="2" type="ORF">T190115A13A_170050</name>
</gene>
<proteinExistence type="predicted"/>
<keyword evidence="1" id="KW-0812">Transmembrane</keyword>
<feature type="transmembrane region" description="Helical" evidence="1">
    <location>
        <begin position="21"/>
        <end position="38"/>
    </location>
</feature>
<reference evidence="2 3" key="1">
    <citation type="submission" date="2024-05" db="EMBL/GenBank/DDBJ databases">
        <authorList>
            <person name="Duchaud E."/>
        </authorList>
    </citation>
    <scope>NUCLEOTIDE SEQUENCE [LARGE SCALE GENOMIC DNA]</scope>
    <source>
        <strain evidence="2">Ena-SAMPLE-TAB-13-05-2024-13:56:06:370-140305</strain>
    </source>
</reference>
<feature type="transmembrane region" description="Helical" evidence="1">
    <location>
        <begin position="50"/>
        <end position="68"/>
    </location>
</feature>
<evidence type="ECO:0000256" key="1">
    <source>
        <dbReference type="SAM" id="Phobius"/>
    </source>
</evidence>
<name>A0ABM9PJ30_9FLAO</name>
<organism evidence="2 3">
    <name type="scientific">Tenacibaculum vairaonense</name>
    <dbReference type="NCBI Taxonomy" id="3137860"/>
    <lineage>
        <taxon>Bacteria</taxon>
        <taxon>Pseudomonadati</taxon>
        <taxon>Bacteroidota</taxon>
        <taxon>Flavobacteriia</taxon>
        <taxon>Flavobacteriales</taxon>
        <taxon>Flavobacteriaceae</taxon>
        <taxon>Tenacibaculum</taxon>
    </lineage>
</organism>
<dbReference type="EMBL" id="CAXJRC010000008">
    <property type="protein sequence ID" value="CAL2105627.1"/>
    <property type="molecule type" value="Genomic_DNA"/>
</dbReference>
<keyword evidence="1" id="KW-1133">Transmembrane helix</keyword>
<evidence type="ECO:0000313" key="2">
    <source>
        <dbReference type="EMBL" id="CAL2105627.1"/>
    </source>
</evidence>
<accession>A0ABM9PJ30</accession>